<proteinExistence type="predicted"/>
<dbReference type="PANTHER" id="PTHR35408">
    <property type="entry name" value="CHROMOSOME 15, WHOLE GENOME SHOTGUN SEQUENCE"/>
    <property type="match status" value="1"/>
</dbReference>
<sequence length="982" mass="109938">MDYDRYDAFLHHIFKQTQGDAWFRPSEENLSAGVALRVEPGRFRVFPYENLELEPFETAVSALNPVVAVKVRSAAVHAALAEVGQEEKTVYLDINTRIQILDTMLLLPHADKEQCAAFIRDERVMVIWSDDLDAIIPTCKDFEDKLIKLLWRSRPAAPPSARSYAGSLASGSVVGHGSDVGGSTDRDGLMENGSVAGMRARTRDSRAGTGPGSRPGTALNVNSTVAGSGNDLEKGTLAADDDDIDEMDEKALIEEEKALNGGGGGWLCFGRKKKDISPVAKRRRQKIRDRRLVNKRGVKFYAPLYNGAAAALALYFMCTGINTLLREWKLDNDFIRFALVVLVPFLFSVSLFFCLQIVQNISYAVGPIAQYHENSKYYSAIPPLPNKVVDNNLPHVTIQMPVYKESLKTVLAPSIESIKKAMQTYARQGGTSTIFINDDGLQLLSPADRDERLAYYEDHGIGWVARPKHENTPDGFKRAGRFKKASNMNYGLRLSLRLEKHLADLQQREKEKGGSAVGSGSGEGGSHSGSKRYSTSGFSSIHPSASASNVGVEIRPEDDEALCLEDRALAMAIEEEFQSTGGKWRPWAGNGKAIRMGEIVLIVDSDTIVPEDCFRDAARELAVSPTVAIIQHESDVMQVAHHYFENGIAYFTRRINKCISMTCANGEVAPFVGHNAFLRWRAIQDAAFMDKDGVEKIWSESNVSEDFDMALRLMLRGYTIRWARYANGGFKEGVSLSVDDELNRWQKYAYGCSELLFNPIVQWFRKGPIQSQIHKFVWSSAPLHYKLSMMAYMFSYYGIACSMTIAIINYVLLGFQLPIDGYYMKSFEIWLATTVVFLGLGNVAFTLLEYRLGEQDLIWALWTNIKWIPFFFFFFGGLSIHLTIAILAHLFSYNIQWSATIKEVERSNFFKEVPKIFKRFWLALSVSTLLIAAMIVLATDIVPIEWRVDSSSWGVIFPLAVVCGCHILFPIVLNPYLMVFSY</sequence>
<dbReference type="Pfam" id="PF13632">
    <property type="entry name" value="Glyco_trans_2_3"/>
    <property type="match status" value="1"/>
</dbReference>
<feature type="compositionally biased region" description="Gly residues" evidence="1">
    <location>
        <begin position="515"/>
        <end position="527"/>
    </location>
</feature>
<dbReference type="Pfam" id="PF25550">
    <property type="entry name" value="DUF7928"/>
    <property type="match status" value="1"/>
</dbReference>
<feature type="transmembrane region" description="Helical" evidence="2">
    <location>
        <begin position="337"/>
        <end position="358"/>
    </location>
</feature>
<feature type="region of interest" description="Disordered" evidence="1">
    <location>
        <begin position="201"/>
        <end position="220"/>
    </location>
</feature>
<name>A0A286UDE7_9AGAM</name>
<dbReference type="AlphaFoldDB" id="A0A286UDE7"/>
<feature type="compositionally biased region" description="Low complexity" evidence="1">
    <location>
        <begin position="170"/>
        <end position="183"/>
    </location>
</feature>
<dbReference type="InterPro" id="IPR001173">
    <property type="entry name" value="Glyco_trans_2-like"/>
</dbReference>
<comment type="caution">
    <text evidence="5">The sequence shown here is derived from an EMBL/GenBank/DDBJ whole genome shotgun (WGS) entry which is preliminary data.</text>
</comment>
<protein>
    <submittedName>
        <fullName evidence="5">Uncharacterized protein</fullName>
    </submittedName>
</protein>
<feature type="transmembrane region" description="Helical" evidence="2">
    <location>
        <begin position="868"/>
        <end position="891"/>
    </location>
</feature>
<feature type="region of interest" description="Disordered" evidence="1">
    <location>
        <begin position="161"/>
        <end position="191"/>
    </location>
</feature>
<keyword evidence="2" id="KW-0472">Membrane</keyword>
<dbReference type="InterPro" id="IPR057688">
    <property type="entry name" value="DUF7928"/>
</dbReference>
<feature type="transmembrane region" description="Helical" evidence="2">
    <location>
        <begin position="794"/>
        <end position="815"/>
    </location>
</feature>
<dbReference type="Gene3D" id="3.90.550.10">
    <property type="entry name" value="Spore Coat Polysaccharide Biosynthesis Protein SpsA, Chain A"/>
    <property type="match status" value="1"/>
</dbReference>
<feature type="transmembrane region" description="Helical" evidence="2">
    <location>
        <begin position="827"/>
        <end position="848"/>
    </location>
</feature>
<dbReference type="SUPFAM" id="SSF53448">
    <property type="entry name" value="Nucleotide-diphospho-sugar transferases"/>
    <property type="match status" value="1"/>
</dbReference>
<feature type="domain" description="DUF7928" evidence="4">
    <location>
        <begin position="4"/>
        <end position="156"/>
    </location>
</feature>
<evidence type="ECO:0000259" key="3">
    <source>
        <dbReference type="Pfam" id="PF13632"/>
    </source>
</evidence>
<dbReference type="PANTHER" id="PTHR35408:SF3">
    <property type="entry name" value="GLYCOSYLTRANSFERASE 2-LIKE DOMAIN-CONTAINING PROTEIN"/>
    <property type="match status" value="1"/>
</dbReference>
<organism evidence="5 6">
    <name type="scientific">Pyrrhoderma noxium</name>
    <dbReference type="NCBI Taxonomy" id="2282107"/>
    <lineage>
        <taxon>Eukaryota</taxon>
        <taxon>Fungi</taxon>
        <taxon>Dikarya</taxon>
        <taxon>Basidiomycota</taxon>
        <taxon>Agaricomycotina</taxon>
        <taxon>Agaricomycetes</taxon>
        <taxon>Hymenochaetales</taxon>
        <taxon>Hymenochaetaceae</taxon>
        <taxon>Pyrrhoderma</taxon>
    </lineage>
</organism>
<gene>
    <name evidence="5" type="ORF">PNOK_0609900</name>
</gene>
<feature type="region of interest" description="Disordered" evidence="1">
    <location>
        <begin position="506"/>
        <end position="552"/>
    </location>
</feature>
<feature type="transmembrane region" description="Helical" evidence="2">
    <location>
        <begin position="304"/>
        <end position="325"/>
    </location>
</feature>
<dbReference type="OrthoDB" id="38531at2759"/>
<evidence type="ECO:0000313" key="6">
    <source>
        <dbReference type="Proteomes" id="UP000217199"/>
    </source>
</evidence>
<feature type="domain" description="Glycosyltransferase 2-like" evidence="3">
    <location>
        <begin position="599"/>
        <end position="808"/>
    </location>
</feature>
<accession>A0A286UDE7</accession>
<dbReference type="InParanoid" id="A0A286UDE7"/>
<keyword evidence="2" id="KW-0812">Transmembrane</keyword>
<evidence type="ECO:0000259" key="4">
    <source>
        <dbReference type="Pfam" id="PF25550"/>
    </source>
</evidence>
<keyword evidence="6" id="KW-1185">Reference proteome</keyword>
<keyword evidence="2" id="KW-1133">Transmembrane helix</keyword>
<feature type="compositionally biased region" description="Polar residues" evidence="1">
    <location>
        <begin position="532"/>
        <end position="549"/>
    </location>
</feature>
<evidence type="ECO:0000256" key="1">
    <source>
        <dbReference type="SAM" id="MobiDB-lite"/>
    </source>
</evidence>
<feature type="transmembrane region" description="Helical" evidence="2">
    <location>
        <begin position="920"/>
        <end position="944"/>
    </location>
</feature>
<dbReference type="InterPro" id="IPR029044">
    <property type="entry name" value="Nucleotide-diphossugar_trans"/>
</dbReference>
<dbReference type="EMBL" id="NBII01000006">
    <property type="protein sequence ID" value="PAV17613.1"/>
    <property type="molecule type" value="Genomic_DNA"/>
</dbReference>
<reference evidence="5 6" key="1">
    <citation type="journal article" date="2017" name="Mol. Ecol.">
        <title>Comparative and population genomic landscape of Phellinus noxius: A hypervariable fungus causing root rot in trees.</title>
        <authorList>
            <person name="Chung C.L."/>
            <person name="Lee T.J."/>
            <person name="Akiba M."/>
            <person name="Lee H.H."/>
            <person name="Kuo T.H."/>
            <person name="Liu D."/>
            <person name="Ke H.M."/>
            <person name="Yokoi T."/>
            <person name="Roa M.B."/>
            <person name="Lu M.J."/>
            <person name="Chang Y.Y."/>
            <person name="Ann P.J."/>
            <person name="Tsai J.N."/>
            <person name="Chen C.Y."/>
            <person name="Tzean S.S."/>
            <person name="Ota Y."/>
            <person name="Hattori T."/>
            <person name="Sahashi N."/>
            <person name="Liou R.F."/>
            <person name="Kikuchi T."/>
            <person name="Tsai I.J."/>
        </authorList>
    </citation>
    <scope>NUCLEOTIDE SEQUENCE [LARGE SCALE GENOMIC DNA]</scope>
    <source>
        <strain evidence="5 6">FFPRI411160</strain>
    </source>
</reference>
<dbReference type="Proteomes" id="UP000217199">
    <property type="component" value="Unassembled WGS sequence"/>
</dbReference>
<evidence type="ECO:0000313" key="5">
    <source>
        <dbReference type="EMBL" id="PAV17613.1"/>
    </source>
</evidence>
<dbReference type="STRING" id="2282107.A0A286UDE7"/>
<feature type="transmembrane region" description="Helical" evidence="2">
    <location>
        <begin position="956"/>
        <end position="977"/>
    </location>
</feature>
<evidence type="ECO:0000256" key="2">
    <source>
        <dbReference type="SAM" id="Phobius"/>
    </source>
</evidence>